<dbReference type="InterPro" id="IPR034213">
    <property type="entry name" value="S8_Vpr-like"/>
</dbReference>
<dbReference type="InterPro" id="IPR023827">
    <property type="entry name" value="Peptidase_S8_Asp-AS"/>
</dbReference>
<dbReference type="SUPFAM" id="SSF52743">
    <property type="entry name" value="Subtilisin-like"/>
    <property type="match status" value="1"/>
</dbReference>
<dbReference type="PROSITE" id="PS00138">
    <property type="entry name" value="SUBTILASE_SER"/>
    <property type="match status" value="1"/>
</dbReference>
<sequence>MRSFHYTFISASVALSVISTGIFANPHLKVRTSIGKNEFTTSVERIIEPHSNVSDNEWIIIMKQKPLLLTESSSALRKVTGSFSGLSQNQRSQFKKQLHAYENEIYAQQNRVLETAFKKGSTAKLKQRFSKTINAMTVLATDEEVNSLKANKLVKGVYKNTKVRKLLSESVELIGVPEAWSKVDKNGIPLTGEGIKVAVIDTGVDYSHPDLGGCFGSGCKVLGGYDFVDKDNDPMDVDGHGTHVAGIVAANGTLRGVAPDADILAVRVLGDDGYGDTSDIIAGIEYAVDPDGDPLTDDGVDVINLSLGGMGGYDSPGSLAVDAAVEAGVVVIAAAGNDGNYNDVANHSPASARLAITVGSTEKYGSLSTFSSKGPLAVDNHIKPEVVAPGGEINSLGMGHDYTIQSGTSMASPHVAGSAALLLQNNPNLKPNEVKALLMSSSASIDIDPYSQGYGLISVSEALDYTIASSTPPIDFGNLTKELDGTVINVSLTVKNISTSADKAYLSLDAQWPSGVELYLQDNELSIDAQGSASTKVSLRIKDVDSIPFLKSAPGAYYGNILVSSENSPSFNVPVSFKRNHVITINHDSPGGIDLSIDTDEGVSLYWGPVGPDESREIELAPGKLYFTVDYLGLDVSDLSHIEDFAENFSNDGAIYGYEGFELNVTESKEINFSVKDLATPIGIGKTLNSTNMISNTHTAFTRLKQRFKSEAGVEFSYEVKNISNTNLKEGQKNEYLIVGNVPTGFDVNYEALERFDNESGIDTLFHLNKVINEEMSPTFYALDNPSHELLLKAPKSSEEIFDFSATAFNSPWSDTVPTSGVKANQVMFSRIAGSDESSIQFTLIEADSSILEADRIQTSPNLSFESDYFVIDGTKLSEYAFEPLNPMFGGALEFSQGNLFLMGEVPPLMSINGSQGVYTNGEYSLYCNGVLSNKGSLESANIESVITGCDRQSLFDLTVTNTVGNESKRTRIEHEFDSSYSIINGIEMSIIDANFATISTTDISTKQAFLAFSLFDSEHSISNVQWKLSSAEKWNSVNVDNVQEGRYTQIVSLPTFFTEQNSIDVKVTHTGTNSVTTHTLYKMLTVGVDLSSIDDDIDNDGIVNAYDLDNDNDGIPDTWETMHGLNPVDSEDALFDTDNDGLSNYQEYRKGLNPNNRDSDYDGILDGVDKTPSGVELISAGNLVELADLNNDGNAEFANVSLNAGFVNLYILNGARQILDAQYRYGYSFSNDSFTTELLNVDSENNLNLIIYGIRTDKQGSGRPRALSIDVASGEVKTVYNWPAILDNPILVVLDDFNGDSVPELGLSGMHKELQRPQMIVRDGATGDAISKFSHPSIFNDTSYYRFSDANNDGVKDVAMMGTLDRNGKIQVKVSDALDGSIIHGYTFANKWEQTSLHQLSDLNYDGFADWGVLGRNKIDKRWQLIQKSALDPRGVLQIHAWPEDLDNAKFLVLPDMTGDDISEVAMYGVRSSSNRVQLIIKDGANRNSTVGSYGWANVFTDYRFHIEEDFTGDNVSDIVFTGKLDNQKWQIFVVNSATNERIYREASSADMTDILQITTSSDINYDGKNDLVIWGKKSNGELMSESYALK</sequence>
<dbReference type="PANTHER" id="PTHR43806:SF11">
    <property type="entry name" value="CEREVISIN-RELATED"/>
    <property type="match status" value="1"/>
</dbReference>
<feature type="active site" description="Charge relay system" evidence="5 6">
    <location>
        <position position="201"/>
    </location>
</feature>
<evidence type="ECO:0000256" key="1">
    <source>
        <dbReference type="ARBA" id="ARBA00011073"/>
    </source>
</evidence>
<dbReference type="Gene3D" id="3.40.50.200">
    <property type="entry name" value="Peptidase S8/S53 domain"/>
    <property type="match status" value="1"/>
</dbReference>
<evidence type="ECO:0000256" key="7">
    <source>
        <dbReference type="RuleBase" id="RU003355"/>
    </source>
</evidence>
<evidence type="ECO:0000256" key="2">
    <source>
        <dbReference type="ARBA" id="ARBA00022670"/>
    </source>
</evidence>
<evidence type="ECO:0000256" key="6">
    <source>
        <dbReference type="PROSITE-ProRule" id="PRU01240"/>
    </source>
</evidence>
<dbReference type="PANTHER" id="PTHR43806">
    <property type="entry name" value="PEPTIDASE S8"/>
    <property type="match status" value="1"/>
</dbReference>
<dbReference type="Proteomes" id="UP000063991">
    <property type="component" value="Chromosome"/>
</dbReference>
<dbReference type="SUPFAM" id="SSF69318">
    <property type="entry name" value="Integrin alpha N-terminal domain"/>
    <property type="match status" value="1"/>
</dbReference>
<name>A0A126Q389_ALTMA</name>
<dbReference type="InterPro" id="IPR050131">
    <property type="entry name" value="Peptidase_S8_subtilisin-like"/>
</dbReference>
<dbReference type="GO" id="GO:0006508">
    <property type="term" value="P:proteolysis"/>
    <property type="evidence" value="ECO:0007669"/>
    <property type="project" value="UniProtKB-KW"/>
</dbReference>
<keyword evidence="2 6" id="KW-0645">Protease</keyword>
<feature type="active site" description="Charge relay system" evidence="5 6">
    <location>
        <position position="409"/>
    </location>
</feature>
<organism evidence="9 10">
    <name type="scientific">Alteromonas macleodii</name>
    <name type="common">Pseudoalteromonas macleodii</name>
    <dbReference type="NCBI Taxonomy" id="28108"/>
    <lineage>
        <taxon>Bacteria</taxon>
        <taxon>Pseudomonadati</taxon>
        <taxon>Pseudomonadota</taxon>
        <taxon>Gammaproteobacteria</taxon>
        <taxon>Alteromonadales</taxon>
        <taxon>Alteromonadaceae</taxon>
        <taxon>Alteromonas/Salinimonas group</taxon>
        <taxon>Alteromonas</taxon>
    </lineage>
</organism>
<keyword evidence="4 6" id="KW-0720">Serine protease</keyword>
<evidence type="ECO:0000256" key="5">
    <source>
        <dbReference type="PIRSR" id="PIRSR615500-1"/>
    </source>
</evidence>
<proteinExistence type="inferred from homology"/>
<protein>
    <recommendedName>
        <fullName evidence="8">Peptidase S8/S53 domain-containing protein</fullName>
    </recommendedName>
</protein>
<feature type="active site" description="Charge relay system" evidence="5 6">
    <location>
        <position position="240"/>
    </location>
</feature>
<evidence type="ECO:0000259" key="8">
    <source>
        <dbReference type="Pfam" id="PF00082"/>
    </source>
</evidence>
<evidence type="ECO:0000256" key="4">
    <source>
        <dbReference type="ARBA" id="ARBA00022825"/>
    </source>
</evidence>
<dbReference type="Pfam" id="PF00082">
    <property type="entry name" value="Peptidase_S8"/>
    <property type="match status" value="1"/>
</dbReference>
<dbReference type="CDD" id="cd07474">
    <property type="entry name" value="Peptidases_S8_subtilisin_Vpr-like"/>
    <property type="match status" value="1"/>
</dbReference>
<evidence type="ECO:0000313" key="9">
    <source>
        <dbReference type="EMBL" id="AMJ99777.1"/>
    </source>
</evidence>
<evidence type="ECO:0000313" key="10">
    <source>
        <dbReference type="Proteomes" id="UP000063991"/>
    </source>
</evidence>
<dbReference type="InterPro" id="IPR028994">
    <property type="entry name" value="Integrin_alpha_N"/>
</dbReference>
<dbReference type="RefSeq" id="WP_061095961.1">
    <property type="nucleotide sequence ID" value="NZ_CP014323.1"/>
</dbReference>
<dbReference type="PROSITE" id="PS00136">
    <property type="entry name" value="SUBTILASE_ASP"/>
    <property type="match status" value="1"/>
</dbReference>
<dbReference type="InterPro" id="IPR000209">
    <property type="entry name" value="Peptidase_S8/S53_dom"/>
</dbReference>
<accession>A0A126Q389</accession>
<dbReference type="PROSITE" id="PS51892">
    <property type="entry name" value="SUBTILASE"/>
    <property type="match status" value="1"/>
</dbReference>
<evidence type="ECO:0000256" key="3">
    <source>
        <dbReference type="ARBA" id="ARBA00022801"/>
    </source>
</evidence>
<dbReference type="InterPro" id="IPR022398">
    <property type="entry name" value="Peptidase_S8_His-AS"/>
</dbReference>
<feature type="domain" description="Peptidase S8/S53" evidence="8">
    <location>
        <begin position="192"/>
        <end position="455"/>
    </location>
</feature>
<dbReference type="OrthoDB" id="9790784at2"/>
<dbReference type="GO" id="GO:0004252">
    <property type="term" value="F:serine-type endopeptidase activity"/>
    <property type="evidence" value="ECO:0007669"/>
    <property type="project" value="UniProtKB-UniRule"/>
</dbReference>
<reference evidence="9 10" key="1">
    <citation type="submission" date="2015-12" db="EMBL/GenBank/DDBJ databases">
        <authorList>
            <person name="Shamseldin A."/>
            <person name="Moawad H."/>
            <person name="Abd El-Rahim W.M."/>
            <person name="Sadowsky M.J."/>
        </authorList>
    </citation>
    <scope>NUCLEOTIDE SEQUENCE [LARGE SCALE GENOMIC DNA]</scope>
    <source>
        <strain evidence="9 10">D7</strain>
    </source>
</reference>
<keyword evidence="3 6" id="KW-0378">Hydrolase</keyword>
<gene>
    <name evidence="9" type="ORF">AVL55_17415</name>
</gene>
<comment type="similarity">
    <text evidence="1 6 7">Belongs to the peptidase S8 family.</text>
</comment>
<dbReference type="InterPro" id="IPR015500">
    <property type="entry name" value="Peptidase_S8_subtilisin-rel"/>
</dbReference>
<dbReference type="EMBL" id="CP014323">
    <property type="protein sequence ID" value="AMJ99777.1"/>
    <property type="molecule type" value="Genomic_DNA"/>
</dbReference>
<dbReference type="PRINTS" id="PR00723">
    <property type="entry name" value="SUBTILISIN"/>
</dbReference>
<dbReference type="InterPro" id="IPR023828">
    <property type="entry name" value="Peptidase_S8_Ser-AS"/>
</dbReference>
<dbReference type="PROSITE" id="PS00137">
    <property type="entry name" value="SUBTILASE_HIS"/>
    <property type="match status" value="1"/>
</dbReference>
<dbReference type="InterPro" id="IPR036852">
    <property type="entry name" value="Peptidase_S8/S53_dom_sf"/>
</dbReference>